<feature type="transmembrane region" description="Helical" evidence="7">
    <location>
        <begin position="33"/>
        <end position="53"/>
    </location>
</feature>
<comment type="subcellular location">
    <subcellularLocation>
        <location evidence="1">Cell membrane</location>
        <topology evidence="1">Multi-pass membrane protein</topology>
    </subcellularLocation>
</comment>
<dbReference type="Pfam" id="PF00892">
    <property type="entry name" value="EamA"/>
    <property type="match status" value="2"/>
</dbReference>
<evidence type="ECO:0000313" key="10">
    <source>
        <dbReference type="Proteomes" id="UP000284841"/>
    </source>
</evidence>
<keyword evidence="5 7" id="KW-1133">Transmembrane helix</keyword>
<feature type="transmembrane region" description="Helical" evidence="7">
    <location>
        <begin position="132"/>
        <end position="153"/>
    </location>
</feature>
<dbReference type="PANTHER" id="PTHR42920">
    <property type="entry name" value="OS03G0707200 PROTEIN-RELATED"/>
    <property type="match status" value="1"/>
</dbReference>
<organism evidence="9 10">
    <name type="scientific">Emergencia timonensis</name>
    <dbReference type="NCBI Taxonomy" id="1776384"/>
    <lineage>
        <taxon>Bacteria</taxon>
        <taxon>Bacillati</taxon>
        <taxon>Bacillota</taxon>
        <taxon>Clostridia</taxon>
        <taxon>Peptostreptococcales</taxon>
        <taxon>Anaerovoracaceae</taxon>
        <taxon>Emergencia</taxon>
    </lineage>
</organism>
<dbReference type="InterPro" id="IPR051258">
    <property type="entry name" value="Diverse_Substrate_Transporter"/>
</dbReference>
<dbReference type="EMBL" id="QRMS01000004">
    <property type="protein sequence ID" value="RHJ85981.1"/>
    <property type="molecule type" value="Genomic_DNA"/>
</dbReference>
<keyword evidence="3" id="KW-1003">Cell membrane</keyword>
<keyword evidence="10" id="KW-1185">Reference proteome</keyword>
<evidence type="ECO:0000256" key="7">
    <source>
        <dbReference type="SAM" id="Phobius"/>
    </source>
</evidence>
<gene>
    <name evidence="9" type="ORF">DW099_14155</name>
</gene>
<dbReference type="AlphaFoldDB" id="A0A415DYY3"/>
<comment type="similarity">
    <text evidence="2">Belongs to the EamA transporter family.</text>
</comment>
<keyword evidence="4 7" id="KW-0812">Transmembrane</keyword>
<dbReference type="SUPFAM" id="SSF103481">
    <property type="entry name" value="Multidrug resistance efflux transporter EmrE"/>
    <property type="match status" value="2"/>
</dbReference>
<accession>A0A415DYY3</accession>
<dbReference type="OrthoDB" id="9804865at2"/>
<feature type="domain" description="EamA" evidence="8">
    <location>
        <begin position="10"/>
        <end position="147"/>
    </location>
</feature>
<feature type="transmembrane region" description="Helical" evidence="7">
    <location>
        <begin position="107"/>
        <end position="125"/>
    </location>
</feature>
<evidence type="ECO:0000256" key="5">
    <source>
        <dbReference type="ARBA" id="ARBA00022989"/>
    </source>
</evidence>
<evidence type="ECO:0000256" key="4">
    <source>
        <dbReference type="ARBA" id="ARBA00022692"/>
    </source>
</evidence>
<evidence type="ECO:0000256" key="6">
    <source>
        <dbReference type="ARBA" id="ARBA00023136"/>
    </source>
</evidence>
<feature type="transmembrane region" description="Helical" evidence="7">
    <location>
        <begin position="159"/>
        <end position="176"/>
    </location>
</feature>
<dbReference type="STRING" id="1776384.GCA_900086585_01771"/>
<feature type="transmembrane region" description="Helical" evidence="7">
    <location>
        <begin position="74"/>
        <end position="95"/>
    </location>
</feature>
<protein>
    <submittedName>
        <fullName evidence="9">DMT family transporter</fullName>
    </submittedName>
</protein>
<comment type="caution">
    <text evidence="9">The sequence shown here is derived from an EMBL/GenBank/DDBJ whole genome shotgun (WGS) entry which is preliminary data.</text>
</comment>
<dbReference type="PANTHER" id="PTHR42920:SF5">
    <property type="entry name" value="EAMA DOMAIN-CONTAINING PROTEIN"/>
    <property type="match status" value="1"/>
</dbReference>
<dbReference type="Proteomes" id="UP000284841">
    <property type="component" value="Unassembled WGS sequence"/>
</dbReference>
<feature type="transmembrane region" description="Helical" evidence="7">
    <location>
        <begin position="188"/>
        <end position="213"/>
    </location>
</feature>
<evidence type="ECO:0000259" key="8">
    <source>
        <dbReference type="Pfam" id="PF00892"/>
    </source>
</evidence>
<feature type="transmembrane region" description="Helical" evidence="7">
    <location>
        <begin position="258"/>
        <end position="278"/>
    </location>
</feature>
<sequence length="308" mass="33596">MEKRQVRCSCYLMITALIWGAAFVAQSKGGDAIGPYSFSCLRYFLAGLMMLPLRSLFNRWGITDCMPPTRKNQRNLWIGGILCGVFLCFVSIFQQLGLYMGTQSGKAGFLSSCYIVIVPILGLFLKKKCSWNVWLAVAVTLAGLYLLCIKGSLSLQMSDLLILFAALMSALHILTVDRFMNKVDVVRMVCIQFFTASALAAIPMACFDIGISLEGLQTWAEALFSQDAVWSLLYAGVLSGGIAYTLQNLGQQGVHPTIASLLLSLESVFAVLAGWLVLGESLNQREVLGCVLIFAAIVTAQVPVKKNC</sequence>
<feature type="transmembrane region" description="Helical" evidence="7">
    <location>
        <begin position="284"/>
        <end position="304"/>
    </location>
</feature>
<feature type="domain" description="EamA" evidence="8">
    <location>
        <begin position="158"/>
        <end position="298"/>
    </location>
</feature>
<dbReference type="InterPro" id="IPR000620">
    <property type="entry name" value="EamA_dom"/>
</dbReference>
<evidence type="ECO:0000256" key="3">
    <source>
        <dbReference type="ARBA" id="ARBA00022475"/>
    </source>
</evidence>
<dbReference type="RefSeq" id="WP_118336119.1">
    <property type="nucleotide sequence ID" value="NZ_JBKYJU010000001.1"/>
</dbReference>
<name>A0A415DYY3_9FIRM</name>
<evidence type="ECO:0000313" key="9">
    <source>
        <dbReference type="EMBL" id="RHJ85981.1"/>
    </source>
</evidence>
<feature type="transmembrane region" description="Helical" evidence="7">
    <location>
        <begin position="9"/>
        <end position="27"/>
    </location>
</feature>
<dbReference type="GO" id="GO:0005886">
    <property type="term" value="C:plasma membrane"/>
    <property type="evidence" value="ECO:0007669"/>
    <property type="project" value="UniProtKB-SubCell"/>
</dbReference>
<evidence type="ECO:0000256" key="1">
    <source>
        <dbReference type="ARBA" id="ARBA00004651"/>
    </source>
</evidence>
<proteinExistence type="inferred from homology"/>
<keyword evidence="6 7" id="KW-0472">Membrane</keyword>
<dbReference type="InterPro" id="IPR037185">
    <property type="entry name" value="EmrE-like"/>
</dbReference>
<reference evidence="9 10" key="1">
    <citation type="submission" date="2018-08" db="EMBL/GenBank/DDBJ databases">
        <title>A genome reference for cultivated species of the human gut microbiota.</title>
        <authorList>
            <person name="Zou Y."/>
            <person name="Xue W."/>
            <person name="Luo G."/>
        </authorList>
    </citation>
    <scope>NUCLEOTIDE SEQUENCE [LARGE SCALE GENOMIC DNA]</scope>
    <source>
        <strain evidence="9 10">AM07-24</strain>
    </source>
</reference>
<evidence type="ECO:0000256" key="2">
    <source>
        <dbReference type="ARBA" id="ARBA00007362"/>
    </source>
</evidence>